<dbReference type="Gene3D" id="3.40.50.880">
    <property type="match status" value="1"/>
</dbReference>
<dbReference type="EMBL" id="CP002048">
    <property type="protein sequence ID" value="ADI02536.1"/>
    <property type="molecule type" value="Genomic_DNA"/>
</dbReference>
<organism evidence="1 2">
    <name type="scientific">Syntrophothermus lipocalidus (strain DSM 12680 / TGB-C1)</name>
    <dbReference type="NCBI Taxonomy" id="643648"/>
    <lineage>
        <taxon>Bacteria</taxon>
        <taxon>Bacillati</taxon>
        <taxon>Bacillota</taxon>
        <taxon>Clostridia</taxon>
        <taxon>Eubacteriales</taxon>
        <taxon>Syntrophomonadaceae</taxon>
        <taxon>Syntrophothermus</taxon>
    </lineage>
</organism>
<dbReference type="InterPro" id="IPR029062">
    <property type="entry name" value="Class_I_gatase-like"/>
</dbReference>
<dbReference type="Pfam" id="PF07722">
    <property type="entry name" value="Peptidase_C26"/>
    <property type="match status" value="1"/>
</dbReference>
<dbReference type="GO" id="GO:0006598">
    <property type="term" value="P:polyamine catabolic process"/>
    <property type="evidence" value="ECO:0007669"/>
    <property type="project" value="TreeGrafter"/>
</dbReference>
<evidence type="ECO:0000313" key="2">
    <source>
        <dbReference type="Proteomes" id="UP000000378"/>
    </source>
</evidence>
<reference evidence="2" key="1">
    <citation type="journal article" date="2010" name="Stand. Genomic Sci.">
        <title>Complete genome sequence of Syntrophothermus lipocalidus type strain (TGB-C1T).</title>
        <authorList>
            <consortium name="US DOE Joint Genome Institute (JGI-PGF)"/>
            <person name="Djao O."/>
            <person name="Zhang X."/>
            <person name="Lucas S."/>
            <person name="Lapidus A."/>
            <person name="Glavina Del Rio T."/>
            <person name="Nolan M."/>
            <person name="Tice H."/>
            <person name="Cheng J."/>
            <person name="Han C."/>
            <person name="Tapia R."/>
            <person name="Goodwin L."/>
            <person name="Pitluck S."/>
            <person name="Liolios K."/>
            <person name="Ivanova N."/>
            <person name="Mavromatis K."/>
            <person name="Mikhailova N."/>
            <person name="Ovchinnikova G."/>
            <person name="Pati A."/>
            <person name="Brambilla E."/>
            <person name="Chen A."/>
            <person name="Palaniappan K."/>
            <person name="Land M."/>
            <person name="Hauser L."/>
            <person name="Chang Y."/>
            <person name="Jeffries C."/>
            <person name="Rohde M."/>
            <person name="Sikorski J."/>
            <person name="Spring S."/>
            <person name="Goker M."/>
            <person name="Detter J."/>
            <person name="Woyke T."/>
            <person name="Bristow J."/>
            <person name="Eisen J."/>
            <person name="Markowitz V."/>
            <person name="Hugenholtz P."/>
            <person name="Kyrpides N."/>
            <person name="Klenk H."/>
        </authorList>
    </citation>
    <scope>NUCLEOTIDE SEQUENCE [LARGE SCALE GENOMIC DNA]</scope>
    <source>
        <strain evidence="2">DSM 12680 / TGB-C1</strain>
    </source>
</reference>
<sequence length="232" mass="25612">MGVRIGITCSFEPDENRHYLRRDYIDKILNAGGVPVILPPTNDRDVITEYKETCHGLLLAGGGDVDPVNWGEEPHPDLGTVDPTRDEFELALMKCAMEEDLPVLGICRGAQVINVAFGGSLYQHLAGGISHQQKAPPSHAFHGILVVRDTRLYRISGSDTLRVNSFHHQAVREIGENLIISATACDGVIEAVESVCHRFILGVQWHPELMTDKVSENLFKALVDAGRERIKN</sequence>
<dbReference type="HOGENOM" id="CLU_030756_2_1_9"/>
<dbReference type="GO" id="GO:0005829">
    <property type="term" value="C:cytosol"/>
    <property type="evidence" value="ECO:0007669"/>
    <property type="project" value="TreeGrafter"/>
</dbReference>
<dbReference type="PANTHER" id="PTHR43235:SF1">
    <property type="entry name" value="GLUTAMINE AMIDOTRANSFERASE PB2B2.05-RELATED"/>
    <property type="match status" value="1"/>
</dbReference>
<dbReference type="SUPFAM" id="SSF52317">
    <property type="entry name" value="Class I glutamine amidotransferase-like"/>
    <property type="match status" value="1"/>
</dbReference>
<accession>D7CPA1</accession>
<evidence type="ECO:0000313" key="1">
    <source>
        <dbReference type="EMBL" id="ADI02536.1"/>
    </source>
</evidence>
<dbReference type="PANTHER" id="PTHR43235">
    <property type="entry name" value="GLUTAMINE AMIDOTRANSFERASE PB2B2.05-RELATED"/>
    <property type="match status" value="1"/>
</dbReference>
<dbReference type="InterPro" id="IPR044668">
    <property type="entry name" value="PuuD-like"/>
</dbReference>
<dbReference type="FunFam" id="3.40.50.880:FF:000030">
    <property type="entry name" value="Gamma-glutamyl-gamma-aminobutyrate hydrolase PuuD"/>
    <property type="match status" value="1"/>
</dbReference>
<dbReference type="CDD" id="cd01745">
    <property type="entry name" value="GATase1_2"/>
    <property type="match status" value="1"/>
</dbReference>
<dbReference type="PROSITE" id="PS51273">
    <property type="entry name" value="GATASE_TYPE_1"/>
    <property type="match status" value="1"/>
</dbReference>
<dbReference type="eggNOG" id="COG2071">
    <property type="taxonomic scope" value="Bacteria"/>
</dbReference>
<dbReference type="STRING" id="643648.Slip_1781"/>
<proteinExistence type="predicted"/>
<gene>
    <name evidence="1" type="ordered locus">Slip_1781</name>
</gene>
<dbReference type="AlphaFoldDB" id="D7CPA1"/>
<dbReference type="Proteomes" id="UP000000378">
    <property type="component" value="Chromosome"/>
</dbReference>
<dbReference type="KEGG" id="slp:Slip_1781"/>
<keyword evidence="2" id="KW-1185">Reference proteome</keyword>
<dbReference type="OrthoDB" id="9813383at2"/>
<dbReference type="RefSeq" id="WP_013175938.1">
    <property type="nucleotide sequence ID" value="NC_014220.1"/>
</dbReference>
<protein>
    <submittedName>
        <fullName evidence="1">Peptidase C26</fullName>
    </submittedName>
</protein>
<reference evidence="1 2" key="2">
    <citation type="journal article" date="2010" name="Stand. Genomic Sci.">
        <title>Complete genome sequence of Syntrophothermus lipocalidus type strain (TGB-C1).</title>
        <authorList>
            <person name="Djao O.D."/>
            <person name="Zhang X."/>
            <person name="Lucas S."/>
            <person name="Lapidus A."/>
            <person name="Del Rio T.G."/>
            <person name="Nolan M."/>
            <person name="Tice H."/>
            <person name="Cheng J.F."/>
            <person name="Han C."/>
            <person name="Tapia R."/>
            <person name="Goodwin L."/>
            <person name="Pitluck S."/>
            <person name="Liolios K."/>
            <person name="Ivanova N."/>
            <person name="Mavromatis K."/>
            <person name="Mikhailova N."/>
            <person name="Ovchinnikova G."/>
            <person name="Pati A."/>
            <person name="Brambilla E."/>
            <person name="Chen A."/>
            <person name="Palaniappan K."/>
            <person name="Land M."/>
            <person name="Hauser L."/>
            <person name="Chang Y.J."/>
            <person name="Jeffries C.D."/>
            <person name="Rohde M."/>
            <person name="Sikorski J."/>
            <person name="Spring S."/>
            <person name="Goker M."/>
            <person name="Detter J.C."/>
            <person name="Woyke T."/>
            <person name="Bristow J."/>
            <person name="Eisen J.A."/>
            <person name="Markowitz V."/>
            <person name="Hugenholtz P."/>
            <person name="Kyrpides N.C."/>
            <person name="Klenk H.P."/>
        </authorList>
    </citation>
    <scope>NUCLEOTIDE SEQUENCE [LARGE SCALE GENOMIC DNA]</scope>
    <source>
        <strain evidence="2">DSM 12680 / TGB-C1</strain>
    </source>
</reference>
<dbReference type="InterPro" id="IPR011697">
    <property type="entry name" value="Peptidase_C26"/>
</dbReference>
<name>D7CPA1_SYNLT</name>
<dbReference type="GO" id="GO:0033969">
    <property type="term" value="F:gamma-glutamyl-gamma-aminobutyrate hydrolase activity"/>
    <property type="evidence" value="ECO:0007669"/>
    <property type="project" value="TreeGrafter"/>
</dbReference>